<name>A0A8S1QTU4_9CILI</name>
<feature type="domain" description="EGF-like" evidence="2">
    <location>
        <begin position="419"/>
        <end position="467"/>
    </location>
</feature>
<dbReference type="OrthoDB" id="18487at2759"/>
<accession>A0A8S1QTU4</accession>
<feature type="domain" description="EGF-like" evidence="2">
    <location>
        <begin position="501"/>
        <end position="532"/>
    </location>
</feature>
<dbReference type="SMART" id="SM00261">
    <property type="entry name" value="FU"/>
    <property type="match status" value="6"/>
</dbReference>
<dbReference type="InterPro" id="IPR000742">
    <property type="entry name" value="EGF"/>
</dbReference>
<organism evidence="3 4">
    <name type="scientific">Paramecium sonneborni</name>
    <dbReference type="NCBI Taxonomy" id="65129"/>
    <lineage>
        <taxon>Eukaryota</taxon>
        <taxon>Sar</taxon>
        <taxon>Alveolata</taxon>
        <taxon>Ciliophora</taxon>
        <taxon>Intramacronucleata</taxon>
        <taxon>Oligohymenophorea</taxon>
        <taxon>Peniculida</taxon>
        <taxon>Parameciidae</taxon>
        <taxon>Paramecium</taxon>
    </lineage>
</organism>
<gene>
    <name evidence="3" type="ORF">PSON_ATCC_30995.1.T1190150</name>
</gene>
<evidence type="ECO:0000259" key="2">
    <source>
        <dbReference type="SMART" id="SM00181"/>
    </source>
</evidence>
<evidence type="ECO:0000313" key="3">
    <source>
        <dbReference type="EMBL" id="CAD8119059.1"/>
    </source>
</evidence>
<reference evidence="3" key="1">
    <citation type="submission" date="2021-01" db="EMBL/GenBank/DDBJ databases">
        <authorList>
            <consortium name="Genoscope - CEA"/>
            <person name="William W."/>
        </authorList>
    </citation>
    <scope>NUCLEOTIDE SEQUENCE</scope>
</reference>
<evidence type="ECO:0000256" key="1">
    <source>
        <dbReference type="SAM" id="SignalP"/>
    </source>
</evidence>
<feature type="domain" description="EGF-like" evidence="2">
    <location>
        <begin position="533"/>
        <end position="568"/>
    </location>
</feature>
<feature type="domain" description="EGF-like" evidence="2">
    <location>
        <begin position="321"/>
        <end position="361"/>
    </location>
</feature>
<feature type="signal peptide" evidence="1">
    <location>
        <begin position="1"/>
        <end position="16"/>
    </location>
</feature>
<feature type="domain" description="EGF-like" evidence="2">
    <location>
        <begin position="221"/>
        <end position="254"/>
    </location>
</feature>
<sequence>MNKVLIASILVIGVLGQQSPPLDCTFLSCLATGALKVSQSTRQAYVCMDGYYWAGQSCQPCQPIEGGFYKCSDYYSTGSLTCSPGWTQLNGICVNMPNGCLSYSLNSSGNAYVCGQCDKGFSLIAGVCVENQACTVYSSTRYVCTQCAAGYYLDWDYVPAISTSSDYYYNFFDGFCSPCGITACQNCPSKNTCTQCAAGFFWSFSGLTSGSQTDGSGTCQKCVDFCTNCKNSQTCSQCADGYYLNTVNGVSTCQTCLPSTTCMKCSNGTTCSVCASGYQLIGSTTCQKLPEGCTQMDNNQNCTACISTYVLNSQTPKTCTPCGTGCATCTISNTTVTCTKCQEFYYGVSTGDGANKVVTCAACNSVPQSTGWLRCGGPNDVPSYTTVQVTQCVDGYFLVSITVNNITTPTCIAAVQIQGCLTLTNTSTNTNNVCATCVRTFSSYTGGTCLSCPPQYGASTQLSAQCNKCGGTSTTDISCIGCSSKYFLQAASAASTATCATCSPNGGCLECSSSTNCTKCNTGFYLSGTTCQPCQTNCAQCDNSTFCKTCMDGYFPYSGTKTAQAVCVACQFGCATCTSPGQVCLTCIDGYVFQSGGCVPLNNANCALKLNSTITNDKPISSSGCSICKYGFHMLQNRCFQSVQPYAGYAYGQTTNVTTDLNYQNDTKVYAHLLMASFIMLVFTL</sequence>
<dbReference type="InterPro" id="IPR006212">
    <property type="entry name" value="Furin_repeat"/>
</dbReference>
<comment type="caution">
    <text evidence="3">The sequence shown here is derived from an EMBL/GenBank/DDBJ whole genome shotgun (WGS) entry which is preliminary data.</text>
</comment>
<protein>
    <recommendedName>
        <fullName evidence="2">EGF-like domain-containing protein</fullName>
    </recommendedName>
</protein>
<evidence type="ECO:0000313" key="4">
    <source>
        <dbReference type="Proteomes" id="UP000692954"/>
    </source>
</evidence>
<dbReference type="EMBL" id="CAJJDN010000119">
    <property type="protein sequence ID" value="CAD8119059.1"/>
    <property type="molecule type" value="Genomic_DNA"/>
</dbReference>
<proteinExistence type="predicted"/>
<dbReference type="PANTHER" id="PTHR23275">
    <property type="entry name" value="CABRIOLET.-RELATED"/>
    <property type="match status" value="1"/>
</dbReference>
<feature type="domain" description="EGF-like" evidence="2">
    <location>
        <begin position="255"/>
        <end position="287"/>
    </location>
</feature>
<dbReference type="AlphaFoldDB" id="A0A8S1QTU4"/>
<dbReference type="Proteomes" id="UP000692954">
    <property type="component" value="Unassembled WGS sequence"/>
</dbReference>
<feature type="domain" description="EGF-like" evidence="2">
    <location>
        <begin position="569"/>
        <end position="599"/>
    </location>
</feature>
<dbReference type="InterPro" id="IPR052798">
    <property type="entry name" value="Giardia_VSA"/>
</dbReference>
<dbReference type="SMART" id="SM00181">
    <property type="entry name" value="EGF"/>
    <property type="match status" value="8"/>
</dbReference>
<keyword evidence="4" id="KW-1185">Reference proteome</keyword>
<feature type="domain" description="EGF-like" evidence="2">
    <location>
        <begin position="70"/>
        <end position="129"/>
    </location>
</feature>
<dbReference type="PANTHER" id="PTHR23275:SF100">
    <property type="entry name" value="EGF-LIKE DOMAIN-CONTAINING PROTEIN"/>
    <property type="match status" value="1"/>
</dbReference>
<keyword evidence="1" id="KW-0732">Signal</keyword>
<feature type="chain" id="PRO_5035786598" description="EGF-like domain-containing protein" evidence="1">
    <location>
        <begin position="17"/>
        <end position="685"/>
    </location>
</feature>